<dbReference type="EMBL" id="SFCI01001326">
    <property type="protein sequence ID" value="TFY76087.1"/>
    <property type="molecule type" value="Genomic_DNA"/>
</dbReference>
<reference evidence="1 2" key="1">
    <citation type="submission" date="2019-02" db="EMBL/GenBank/DDBJ databases">
        <title>Genome sequencing of the rare red list fungi Hericium alpestre (H. flagellum).</title>
        <authorList>
            <person name="Buettner E."/>
            <person name="Kellner H."/>
        </authorList>
    </citation>
    <scope>NUCLEOTIDE SEQUENCE [LARGE SCALE GENOMIC DNA]</scope>
    <source>
        <strain evidence="1 2">DSM 108284</strain>
    </source>
</reference>
<dbReference type="Gene3D" id="3.60.10.10">
    <property type="entry name" value="Endonuclease/exonuclease/phosphatase"/>
    <property type="match status" value="1"/>
</dbReference>
<dbReference type="AlphaFoldDB" id="A0A4Y9ZPV7"/>
<evidence type="ECO:0000313" key="1">
    <source>
        <dbReference type="EMBL" id="TFY76087.1"/>
    </source>
</evidence>
<evidence type="ECO:0008006" key="3">
    <source>
        <dbReference type="Google" id="ProtNLM"/>
    </source>
</evidence>
<organism evidence="1 2">
    <name type="scientific">Hericium alpestre</name>
    <dbReference type="NCBI Taxonomy" id="135208"/>
    <lineage>
        <taxon>Eukaryota</taxon>
        <taxon>Fungi</taxon>
        <taxon>Dikarya</taxon>
        <taxon>Basidiomycota</taxon>
        <taxon>Agaricomycotina</taxon>
        <taxon>Agaricomycetes</taxon>
        <taxon>Russulales</taxon>
        <taxon>Hericiaceae</taxon>
        <taxon>Hericium</taxon>
    </lineage>
</organism>
<name>A0A4Y9ZPV7_9AGAM</name>
<dbReference type="SUPFAM" id="SSF56219">
    <property type="entry name" value="DNase I-like"/>
    <property type="match status" value="1"/>
</dbReference>
<dbReference type="InterPro" id="IPR036691">
    <property type="entry name" value="Endo/exonu/phosph_ase_sf"/>
</dbReference>
<keyword evidence="2" id="KW-1185">Reference proteome</keyword>
<accession>A0A4Y9ZPV7</accession>
<protein>
    <recommendedName>
        <fullName evidence="3">Endonuclease/exonuclease/phosphatase domain-containing protein</fullName>
    </recommendedName>
</protein>
<dbReference type="Proteomes" id="UP000298061">
    <property type="component" value="Unassembled WGS sequence"/>
</dbReference>
<sequence>MLNRRIAIAALQETHLTEPRLASLDRLFSKRLLVLSSPDPDNPGACAGVAFAINKDLLHVSDYRFVELIPGRAIALTICWYDSDAITLLNIYAPNEATRHADFWRGLRTSWHRHHLPQPDFMLGDFNLVEDGLDRAPAHPDVKTATNVLMAFRTHFHLQDTWRHTHPRLTAATPTAPAHCNIRDKCLCINSPTQTHLEPRYGALEAHQPST</sequence>
<dbReference type="OrthoDB" id="416119at2759"/>
<proteinExistence type="predicted"/>
<comment type="caution">
    <text evidence="1">The sequence shown here is derived from an EMBL/GenBank/DDBJ whole genome shotgun (WGS) entry which is preliminary data.</text>
</comment>
<gene>
    <name evidence="1" type="ORF">EWM64_g7926</name>
</gene>
<evidence type="ECO:0000313" key="2">
    <source>
        <dbReference type="Proteomes" id="UP000298061"/>
    </source>
</evidence>